<keyword evidence="2" id="KW-0547">Nucleotide-binding</keyword>
<evidence type="ECO:0000313" key="7">
    <source>
        <dbReference type="Proteomes" id="UP001304340"/>
    </source>
</evidence>
<protein>
    <recommendedName>
        <fullName evidence="5">Maltokinase N-terminal cap domain-containing protein</fullName>
    </recommendedName>
</protein>
<evidence type="ECO:0000259" key="5">
    <source>
        <dbReference type="Pfam" id="PF18085"/>
    </source>
</evidence>
<dbReference type="Pfam" id="PF18085">
    <property type="entry name" value="Mak_N_cap"/>
    <property type="match status" value="1"/>
</dbReference>
<dbReference type="GO" id="GO:0005524">
    <property type="term" value="F:ATP binding"/>
    <property type="evidence" value="ECO:0007669"/>
    <property type="project" value="UniProtKB-KW"/>
</dbReference>
<dbReference type="KEGG" id="sbil:SANBI_000131"/>
<dbReference type="EMBL" id="CP138359">
    <property type="protein sequence ID" value="WPF82526.1"/>
    <property type="molecule type" value="Genomic_DNA"/>
</dbReference>
<name>A0AAF0Z7Y9_9MICO</name>
<dbReference type="RefSeq" id="WP_319157983.1">
    <property type="nucleotide sequence ID" value="NZ_CP138359.1"/>
</dbReference>
<reference evidence="7" key="1">
    <citation type="submission" date="2023-11" db="EMBL/GenBank/DDBJ databases">
        <authorList>
            <person name="Helweg L.P."/>
            <person name="Kiel A."/>
            <person name="Hitz F."/>
            <person name="Ruckert-Reed C."/>
            <person name="Busche T."/>
            <person name="Kaltschmidt B."/>
            <person name="Kaltschmidt C."/>
        </authorList>
    </citation>
    <scope>NUCLEOTIDE SEQUENCE [LARGE SCALE GENOMIC DNA]</scope>
    <source>
        <strain evidence="7">4.1</strain>
    </source>
</reference>
<evidence type="ECO:0000256" key="1">
    <source>
        <dbReference type="ARBA" id="ARBA00022679"/>
    </source>
</evidence>
<dbReference type="Proteomes" id="UP001304340">
    <property type="component" value="Chromosome"/>
</dbReference>
<proteinExistence type="predicted"/>
<keyword evidence="7" id="KW-1185">Reference proteome</keyword>
<keyword evidence="4" id="KW-0067">ATP-binding</keyword>
<accession>A0AAF0Z7Y9</accession>
<keyword evidence="3" id="KW-0418">Kinase</keyword>
<organism evidence="6 7">
    <name type="scientific">Sanguibacter biliveldensis</name>
    <dbReference type="NCBI Taxonomy" id="3030830"/>
    <lineage>
        <taxon>Bacteria</taxon>
        <taxon>Bacillati</taxon>
        <taxon>Actinomycetota</taxon>
        <taxon>Actinomycetes</taxon>
        <taxon>Micrococcales</taxon>
        <taxon>Sanguibacteraceae</taxon>
        <taxon>Sanguibacter</taxon>
    </lineage>
</organism>
<evidence type="ECO:0000256" key="2">
    <source>
        <dbReference type="ARBA" id="ARBA00022741"/>
    </source>
</evidence>
<dbReference type="NCBIfam" id="NF047744">
    <property type="entry name" value="CG0192_rel"/>
    <property type="match status" value="1"/>
</dbReference>
<dbReference type="InterPro" id="IPR040999">
    <property type="entry name" value="Mak_N_cap"/>
</dbReference>
<gene>
    <name evidence="6" type="ORF">SANBI_000131</name>
</gene>
<evidence type="ECO:0000256" key="3">
    <source>
        <dbReference type="ARBA" id="ARBA00022777"/>
    </source>
</evidence>
<dbReference type="GO" id="GO:0016301">
    <property type="term" value="F:kinase activity"/>
    <property type="evidence" value="ECO:0007669"/>
    <property type="project" value="UniProtKB-KW"/>
</dbReference>
<keyword evidence="1" id="KW-0808">Transferase</keyword>
<evidence type="ECO:0000313" key="6">
    <source>
        <dbReference type="EMBL" id="WPF82526.1"/>
    </source>
</evidence>
<dbReference type="AlphaFoldDB" id="A0AAF0Z7Y9"/>
<sequence length="192" mass="20510">MAIIHQATLTPSKAETLATWLSSQPWFGGTAEVTVPVAAYRFDDPAGEVGMEAFFVEVGGRTVHVPVTYRGAPLPGGDEWLVGTMEHSVLGTRWVYDAVGDPVYRAELTRVVREGGTHVRLMVETPDGPVEREPTAFVRGSGSAAGQEGEPEIVVVRFPSADAVVPSEHTLTGTWTGQDEPAVLAYLVPPTV</sequence>
<evidence type="ECO:0000256" key="4">
    <source>
        <dbReference type="ARBA" id="ARBA00022840"/>
    </source>
</evidence>
<feature type="domain" description="Maltokinase N-terminal cap" evidence="5">
    <location>
        <begin position="20"/>
        <end position="101"/>
    </location>
</feature>